<proteinExistence type="predicted"/>
<dbReference type="AlphaFoldDB" id="A0A1W1DSE3"/>
<gene>
    <name evidence="1" type="ORF">MNB_SUP05-9-1050</name>
</gene>
<dbReference type="EMBL" id="FPHX01000113">
    <property type="protein sequence ID" value="SFV84664.1"/>
    <property type="molecule type" value="Genomic_DNA"/>
</dbReference>
<accession>A0A1W1DSE3</accession>
<dbReference type="Pfam" id="PF02618">
    <property type="entry name" value="YceG"/>
    <property type="match status" value="1"/>
</dbReference>
<dbReference type="InterPro" id="IPR003770">
    <property type="entry name" value="MLTG-like"/>
</dbReference>
<evidence type="ECO:0000313" key="1">
    <source>
        <dbReference type="EMBL" id="SFV84664.1"/>
    </source>
</evidence>
<name>A0A1W1DSE3_9ZZZZ</name>
<reference evidence="1" key="1">
    <citation type="submission" date="2016-10" db="EMBL/GenBank/DDBJ databases">
        <authorList>
            <person name="de Groot N.N."/>
        </authorList>
    </citation>
    <scope>NUCLEOTIDE SEQUENCE</scope>
</reference>
<protein>
    <submittedName>
        <fullName evidence="1">FIG004453: protein YceG like</fullName>
    </submittedName>
</protein>
<dbReference type="Gene3D" id="3.30.160.60">
    <property type="entry name" value="Classic Zinc Finger"/>
    <property type="match status" value="1"/>
</dbReference>
<organism evidence="1">
    <name type="scientific">hydrothermal vent metagenome</name>
    <dbReference type="NCBI Taxonomy" id="652676"/>
    <lineage>
        <taxon>unclassified sequences</taxon>
        <taxon>metagenomes</taxon>
        <taxon>ecological metagenomes</taxon>
    </lineage>
</organism>
<sequence length="39" mass="4509">MHPASGDTLYFVAKKDGSHAFAKTYKQHRDNINKYLKNL</sequence>